<proteinExistence type="predicted"/>
<evidence type="ECO:0000256" key="1">
    <source>
        <dbReference type="SAM" id="MobiDB-lite"/>
    </source>
</evidence>
<evidence type="ECO:0000313" key="3">
    <source>
        <dbReference type="Proteomes" id="UP000054618"/>
    </source>
</evidence>
<evidence type="ECO:0008006" key="4">
    <source>
        <dbReference type="Google" id="ProtNLM"/>
    </source>
</evidence>
<dbReference type="Gene3D" id="3.30.40.10">
    <property type="entry name" value="Zinc/RING finger domain, C3HC4 (zinc finger)"/>
    <property type="match status" value="1"/>
</dbReference>
<keyword evidence="3" id="KW-1185">Reference proteome</keyword>
<feature type="compositionally biased region" description="Basic and acidic residues" evidence="1">
    <location>
        <begin position="347"/>
        <end position="373"/>
    </location>
</feature>
<organism evidence="2 3">
    <name type="scientific">Legionella quinlivanii</name>
    <dbReference type="NCBI Taxonomy" id="45073"/>
    <lineage>
        <taxon>Bacteria</taxon>
        <taxon>Pseudomonadati</taxon>
        <taxon>Pseudomonadota</taxon>
        <taxon>Gammaproteobacteria</taxon>
        <taxon>Legionellales</taxon>
        <taxon>Legionellaceae</taxon>
        <taxon>Legionella</taxon>
    </lineage>
</organism>
<reference evidence="2 3" key="1">
    <citation type="submission" date="2015-11" db="EMBL/GenBank/DDBJ databases">
        <title>Genomic analysis of 38 Legionella species identifies large and diverse effector repertoires.</title>
        <authorList>
            <person name="Burstein D."/>
            <person name="Amaro F."/>
            <person name="Zusman T."/>
            <person name="Lifshitz Z."/>
            <person name="Cohen O."/>
            <person name="Gilbert J.A."/>
            <person name="Pupko T."/>
            <person name="Shuman H.A."/>
            <person name="Segal G."/>
        </authorList>
    </citation>
    <scope>NUCLEOTIDE SEQUENCE [LARGE SCALE GENOMIC DNA]</scope>
    <source>
        <strain evidence="2 3">CDC#1442-AUS-E</strain>
    </source>
</reference>
<protein>
    <recommendedName>
        <fullName evidence="4">SH2 domain-containing protein</fullName>
    </recommendedName>
</protein>
<sequence>MQSTAIIQAALTKDKEHKVLSENDYMVSVFKKALPNSRGNVLNEFVSFLEYRRSGTWLLRESRTPGMITLSFVTLNQPVKHQRYAYCNNEWLIVTSESIEQTKCDPSFKPHYKETLEKKETEDGQEKTMLSSLLDKIFTKFPEIVKDRLLLPTEEQASSNSNYIHQSPYIHWHEKALPSPKKYVEPLKGLDKAMSVLRMATGSINYWDKTKPSLFQRYQELTLPDLKLFKNALNQPFPYESGIAKDMKDLFSTWLQINRLEEDLFCPVEQELFSEPYVLESGYIFNSSVLYHNGKHLEKCPITRKEIEQNPSRLKGYRSKLAEALLMFYDGIAAYQKSQTTFLPHQRPPENDQKGQPEVDEKEAEKNDSQFRY</sequence>
<dbReference type="RefSeq" id="WP_058507523.1">
    <property type="nucleotide sequence ID" value="NZ_CAAAIK010000001.1"/>
</dbReference>
<comment type="caution">
    <text evidence="2">The sequence shown here is derived from an EMBL/GenBank/DDBJ whole genome shotgun (WGS) entry which is preliminary data.</text>
</comment>
<name>A0A0W0Y0H5_9GAMM</name>
<dbReference type="InterPro" id="IPR013083">
    <property type="entry name" value="Znf_RING/FYVE/PHD"/>
</dbReference>
<dbReference type="PATRIC" id="fig|45073.5.peg.1484"/>
<gene>
    <name evidence="2" type="ORF">Lqui_1409</name>
</gene>
<dbReference type="OrthoDB" id="5635409at2"/>
<dbReference type="SUPFAM" id="SSF55550">
    <property type="entry name" value="SH2 domain"/>
    <property type="match status" value="1"/>
</dbReference>
<dbReference type="EMBL" id="LNYS01000008">
    <property type="protein sequence ID" value="KTD50084.1"/>
    <property type="molecule type" value="Genomic_DNA"/>
</dbReference>
<feature type="region of interest" description="Disordered" evidence="1">
    <location>
        <begin position="340"/>
        <end position="373"/>
    </location>
</feature>
<evidence type="ECO:0000313" key="2">
    <source>
        <dbReference type="EMBL" id="KTD50084.1"/>
    </source>
</evidence>
<accession>A0A0W0Y0H5</accession>
<dbReference type="AlphaFoldDB" id="A0A0W0Y0H5"/>
<dbReference type="Proteomes" id="UP000054618">
    <property type="component" value="Unassembled WGS sequence"/>
</dbReference>
<dbReference type="InterPro" id="IPR036860">
    <property type="entry name" value="SH2_dom_sf"/>
</dbReference>
<dbReference type="SUPFAM" id="SSF57850">
    <property type="entry name" value="RING/U-box"/>
    <property type="match status" value="1"/>
</dbReference>